<organism evidence="2 3">
    <name type="scientific">Abditibacterium utsteinense</name>
    <dbReference type="NCBI Taxonomy" id="1960156"/>
    <lineage>
        <taxon>Bacteria</taxon>
        <taxon>Pseudomonadati</taxon>
        <taxon>Abditibacteriota</taxon>
        <taxon>Abditibacteriia</taxon>
        <taxon>Abditibacteriales</taxon>
        <taxon>Abditibacteriaceae</taxon>
        <taxon>Abditibacterium</taxon>
    </lineage>
</organism>
<proteinExistence type="predicted"/>
<dbReference type="Proteomes" id="UP000237684">
    <property type="component" value="Unassembled WGS sequence"/>
</dbReference>
<name>A0A2S8SVM6_9BACT</name>
<protein>
    <submittedName>
        <fullName evidence="2">Uncharacterized protein</fullName>
    </submittedName>
</protein>
<evidence type="ECO:0000256" key="1">
    <source>
        <dbReference type="SAM" id="MobiDB-lite"/>
    </source>
</evidence>
<dbReference type="AlphaFoldDB" id="A0A2S8SVM6"/>
<comment type="caution">
    <text evidence="2">The sequence shown here is derived from an EMBL/GenBank/DDBJ whole genome shotgun (WGS) entry which is preliminary data.</text>
</comment>
<evidence type="ECO:0000313" key="2">
    <source>
        <dbReference type="EMBL" id="PQV64841.1"/>
    </source>
</evidence>
<feature type="region of interest" description="Disordered" evidence="1">
    <location>
        <begin position="1"/>
        <end position="40"/>
    </location>
</feature>
<reference evidence="2 3" key="1">
    <citation type="journal article" date="2018" name="Syst. Appl. Microbiol.">
        <title>Abditibacterium utsteinense sp. nov., the first cultivated member of candidate phylum FBP, isolated from ice-free Antarctic soil samples.</title>
        <authorList>
            <person name="Tahon G."/>
            <person name="Tytgat B."/>
            <person name="Lebbe L."/>
            <person name="Carlier A."/>
            <person name="Willems A."/>
        </authorList>
    </citation>
    <scope>NUCLEOTIDE SEQUENCE [LARGE SCALE GENOMIC DNA]</scope>
    <source>
        <strain evidence="2 3">LMG 29911</strain>
    </source>
</reference>
<keyword evidence="3" id="KW-1185">Reference proteome</keyword>
<accession>A0A2S8SVM6</accession>
<feature type="compositionally biased region" description="Basic and acidic residues" evidence="1">
    <location>
        <begin position="27"/>
        <end position="40"/>
    </location>
</feature>
<evidence type="ECO:0000313" key="3">
    <source>
        <dbReference type="Proteomes" id="UP000237684"/>
    </source>
</evidence>
<dbReference type="InParanoid" id="A0A2S8SVM6"/>
<gene>
    <name evidence="2" type="ORF">B1R32_103108</name>
</gene>
<dbReference type="EMBL" id="NIGF01000003">
    <property type="protein sequence ID" value="PQV64841.1"/>
    <property type="molecule type" value="Genomic_DNA"/>
</dbReference>
<sequence>MGDKSPKSTSKNAAQKKAKNDGSTAKKAADSAKQADKNKK</sequence>